<dbReference type="EMBL" id="NBYY01000012">
    <property type="protein sequence ID" value="PCS23023.1"/>
    <property type="molecule type" value="Genomic_DNA"/>
</dbReference>
<protein>
    <submittedName>
        <fullName evidence="1">Uncharacterized protein</fullName>
    </submittedName>
</protein>
<evidence type="ECO:0000313" key="1">
    <source>
        <dbReference type="EMBL" id="PCS23023.1"/>
    </source>
</evidence>
<gene>
    <name evidence="1" type="ORF">BTN49_1351</name>
</gene>
<dbReference type="AlphaFoldDB" id="A0A2A5T4D9"/>
<comment type="caution">
    <text evidence="1">The sequence shown here is derived from an EMBL/GenBank/DDBJ whole genome shotgun (WGS) entry which is preliminary data.</text>
</comment>
<dbReference type="Proteomes" id="UP000219020">
    <property type="component" value="Unassembled WGS sequence"/>
</dbReference>
<organism evidence="1 2">
    <name type="scientific">Candidatus Enterovibrio escicola</name>
    <dbReference type="NCBI Taxonomy" id="1927127"/>
    <lineage>
        <taxon>Bacteria</taxon>
        <taxon>Pseudomonadati</taxon>
        <taxon>Pseudomonadota</taxon>
        <taxon>Gammaproteobacteria</taxon>
        <taxon>Vibrionales</taxon>
        <taxon>Vibrionaceae</taxon>
        <taxon>Enterovibrio</taxon>
    </lineage>
</organism>
<accession>A0A2A5T4D9</accession>
<evidence type="ECO:0000313" key="2">
    <source>
        <dbReference type="Proteomes" id="UP000219020"/>
    </source>
</evidence>
<keyword evidence="2" id="KW-1185">Reference proteome</keyword>
<name>A0A2A5T4D9_9GAMM</name>
<sequence>MIESTIHAFYRYYNTKRYLTMNPEPIEPAIHQQVMTFYDQIIME</sequence>
<reference evidence="2" key="1">
    <citation type="submission" date="2017-04" db="EMBL/GenBank/DDBJ databases">
        <title>Genome evolution of the luminous symbionts of deep sea anglerfish.</title>
        <authorList>
            <person name="Hendry T.A."/>
        </authorList>
    </citation>
    <scope>NUCLEOTIDE SEQUENCE [LARGE SCALE GENOMIC DNA]</scope>
</reference>
<proteinExistence type="predicted"/>